<dbReference type="InterPro" id="IPR003406">
    <property type="entry name" value="Glyco_trans_14"/>
</dbReference>
<protein>
    <recommendedName>
        <fullName evidence="6">FAD dependent oxidoreductase domain-containing protein</fullName>
    </recommendedName>
</protein>
<keyword evidence="4" id="KW-0472">Membrane</keyword>
<evidence type="ECO:0000256" key="3">
    <source>
        <dbReference type="ARBA" id="ARBA00022679"/>
    </source>
</evidence>
<dbReference type="GO" id="GO:0016757">
    <property type="term" value="F:glycosyltransferase activity"/>
    <property type="evidence" value="ECO:0007669"/>
    <property type="project" value="UniProtKB-KW"/>
</dbReference>
<evidence type="ECO:0000256" key="4">
    <source>
        <dbReference type="ARBA" id="ARBA00023136"/>
    </source>
</evidence>
<accession>A0AAW1NIQ1</accession>
<organism evidence="7 8">
    <name type="scientific">Symbiochloris irregularis</name>
    <dbReference type="NCBI Taxonomy" id="706552"/>
    <lineage>
        <taxon>Eukaryota</taxon>
        <taxon>Viridiplantae</taxon>
        <taxon>Chlorophyta</taxon>
        <taxon>core chlorophytes</taxon>
        <taxon>Trebouxiophyceae</taxon>
        <taxon>Trebouxiales</taxon>
        <taxon>Trebouxiaceae</taxon>
        <taxon>Symbiochloris</taxon>
    </lineage>
</organism>
<dbReference type="Gene3D" id="3.30.9.10">
    <property type="entry name" value="D-Amino Acid Oxidase, subunit A, domain 2"/>
    <property type="match status" value="1"/>
</dbReference>
<evidence type="ECO:0000256" key="1">
    <source>
        <dbReference type="ARBA" id="ARBA00004606"/>
    </source>
</evidence>
<dbReference type="InterPro" id="IPR044174">
    <property type="entry name" value="BC10-like"/>
</dbReference>
<dbReference type="Proteomes" id="UP001465755">
    <property type="component" value="Unassembled WGS sequence"/>
</dbReference>
<gene>
    <name evidence="7" type="ORF">WJX73_005712</name>
</gene>
<dbReference type="InterPro" id="IPR006076">
    <property type="entry name" value="FAD-dep_OxRdtase"/>
</dbReference>
<dbReference type="PANTHER" id="PTHR31042">
    <property type="entry name" value="CORE-2/I-BRANCHING BETA-1,6-N-ACETYLGLUCOSAMINYLTRANSFERASE FAMILY PROTEIN-RELATED"/>
    <property type="match status" value="1"/>
</dbReference>
<reference evidence="7 8" key="1">
    <citation type="journal article" date="2024" name="Nat. Commun.">
        <title>Phylogenomics reveals the evolutionary origins of lichenization in chlorophyte algae.</title>
        <authorList>
            <person name="Puginier C."/>
            <person name="Libourel C."/>
            <person name="Otte J."/>
            <person name="Skaloud P."/>
            <person name="Haon M."/>
            <person name="Grisel S."/>
            <person name="Petersen M."/>
            <person name="Berrin J.G."/>
            <person name="Delaux P.M."/>
            <person name="Dal Grande F."/>
            <person name="Keller J."/>
        </authorList>
    </citation>
    <scope>NUCLEOTIDE SEQUENCE [LARGE SCALE GENOMIC DNA]</scope>
    <source>
        <strain evidence="7 8">SAG 2036</strain>
    </source>
</reference>
<evidence type="ECO:0000313" key="8">
    <source>
        <dbReference type="Proteomes" id="UP001465755"/>
    </source>
</evidence>
<evidence type="ECO:0000313" key="7">
    <source>
        <dbReference type="EMBL" id="KAK9787849.1"/>
    </source>
</evidence>
<keyword evidence="5" id="KW-0325">Glycoprotein</keyword>
<dbReference type="GO" id="GO:0016020">
    <property type="term" value="C:membrane"/>
    <property type="evidence" value="ECO:0007669"/>
    <property type="project" value="UniProtKB-SubCell"/>
</dbReference>
<name>A0AAW1NIQ1_9CHLO</name>
<evidence type="ECO:0000259" key="6">
    <source>
        <dbReference type="Pfam" id="PF01266"/>
    </source>
</evidence>
<keyword evidence="3" id="KW-0808">Transferase</keyword>
<dbReference type="AlphaFoldDB" id="A0AAW1NIQ1"/>
<feature type="domain" description="FAD dependent oxidoreductase" evidence="6">
    <location>
        <begin position="92"/>
        <end position="259"/>
    </location>
</feature>
<dbReference type="Pfam" id="PF01266">
    <property type="entry name" value="DAO"/>
    <property type="match status" value="1"/>
</dbReference>
<dbReference type="PANTHER" id="PTHR31042:SF8">
    <property type="entry name" value="CORE-2_I-BRANCHING BETA-1,6-N-ACETYLGLUCOSAMINYLTRANSFERASE FAMILY PROTEIN"/>
    <property type="match status" value="1"/>
</dbReference>
<evidence type="ECO:0000256" key="5">
    <source>
        <dbReference type="ARBA" id="ARBA00023180"/>
    </source>
</evidence>
<sequence length="681" mass="75510">MNARRLGSSLQARRGPPGPLLLCFVRNCRTTKHAGPLCCRAEGRHVIVLGAGIVGLSCAASILKASQDTSVTLVDQYNLCQGATGAGQENFMGLFVPGDTQLDGRQAARLLLSICTEQGCRFTAHLQQQVQEVLLDSTGRQAIGLKCNGQQILADAVVVAAGAWTGHLLASIPPLAGQGWDTKVLPRRGHLLEVVPPSGMPALRHGLMEAEYAQHYTSTTPADTAGCDFTFTATTSTSGTLLIGSSREFSGWETRPDSETGLQTCVLMGLSSILAFFALLTLRKSHFTWARSWPATLSRPLSGLNKGNYVALLFLTRAGLPHEPVWQRWLQKVANVIPETIACEPELLQCFQSSQVVAQPKSVYDRQYLFSFYVHPPPHHTPFKEGSVFWQRDIQDRHKVAWGGMGMIKAHQSLLKAALEDPFNQQFQLLCDYTVPIRAPVFAYTQLIGHNASRLARQWTVDVDESHIKQLGRFHIDFYEAWPDLHKYRRRHTQWVTVNRKHAHIIMDDTKVFDLFQKHCYVTSAWGDARCIPDEAYVGTLLSSKVDSQDELDGNGTMVILATGPGFDAASISEEFLLEARGSVVEPGPAAHPRENIVEQEDWHGKCMDVDGRPQIPMTPWNHPDCRQHETSNTTIPPHVELHPGCFIWARKIAHDATEKVVTIWGDLGILNAWGLDYENL</sequence>
<dbReference type="EMBL" id="JALJOQ010000240">
    <property type="protein sequence ID" value="KAK9787849.1"/>
    <property type="molecule type" value="Genomic_DNA"/>
</dbReference>
<dbReference type="InterPro" id="IPR036188">
    <property type="entry name" value="FAD/NAD-bd_sf"/>
</dbReference>
<dbReference type="SUPFAM" id="SSF51905">
    <property type="entry name" value="FAD/NAD(P)-binding domain"/>
    <property type="match status" value="1"/>
</dbReference>
<evidence type="ECO:0000256" key="2">
    <source>
        <dbReference type="ARBA" id="ARBA00022676"/>
    </source>
</evidence>
<keyword evidence="8" id="KW-1185">Reference proteome</keyword>
<dbReference type="Pfam" id="PF02485">
    <property type="entry name" value="Branch"/>
    <property type="match status" value="1"/>
</dbReference>
<proteinExistence type="predicted"/>
<dbReference type="Gene3D" id="3.50.50.60">
    <property type="entry name" value="FAD/NAD(P)-binding domain"/>
    <property type="match status" value="2"/>
</dbReference>
<comment type="caution">
    <text evidence="7">The sequence shown here is derived from an EMBL/GenBank/DDBJ whole genome shotgun (WGS) entry which is preliminary data.</text>
</comment>
<keyword evidence="2" id="KW-0328">Glycosyltransferase</keyword>
<comment type="subcellular location">
    <subcellularLocation>
        <location evidence="1">Membrane</location>
        <topology evidence="1">Single-pass type II membrane protein</topology>
    </subcellularLocation>
</comment>